<gene>
    <name evidence="2" type="ORF">FB45DRAFT_1054814</name>
</gene>
<accession>A0AAD7C4E9</accession>
<feature type="compositionally biased region" description="Pro residues" evidence="1">
    <location>
        <begin position="286"/>
        <end position="295"/>
    </location>
</feature>
<feature type="compositionally biased region" description="Basic and acidic residues" evidence="1">
    <location>
        <begin position="542"/>
        <end position="564"/>
    </location>
</feature>
<feature type="compositionally biased region" description="Low complexity" evidence="1">
    <location>
        <begin position="466"/>
        <end position="479"/>
    </location>
</feature>
<keyword evidence="3" id="KW-1185">Reference proteome</keyword>
<name>A0AAD7C4E9_9AGAR</name>
<organism evidence="2 3">
    <name type="scientific">Roridomyces roridus</name>
    <dbReference type="NCBI Taxonomy" id="1738132"/>
    <lineage>
        <taxon>Eukaryota</taxon>
        <taxon>Fungi</taxon>
        <taxon>Dikarya</taxon>
        <taxon>Basidiomycota</taxon>
        <taxon>Agaricomycotina</taxon>
        <taxon>Agaricomycetes</taxon>
        <taxon>Agaricomycetidae</taxon>
        <taxon>Agaricales</taxon>
        <taxon>Marasmiineae</taxon>
        <taxon>Mycenaceae</taxon>
        <taxon>Roridomyces</taxon>
    </lineage>
</organism>
<proteinExistence type="predicted"/>
<feature type="region of interest" description="Disordered" evidence="1">
    <location>
        <begin position="535"/>
        <end position="567"/>
    </location>
</feature>
<feature type="region of interest" description="Disordered" evidence="1">
    <location>
        <begin position="1"/>
        <end position="62"/>
    </location>
</feature>
<dbReference type="Proteomes" id="UP001221142">
    <property type="component" value="Unassembled WGS sequence"/>
</dbReference>
<feature type="compositionally biased region" description="Pro residues" evidence="1">
    <location>
        <begin position="307"/>
        <end position="316"/>
    </location>
</feature>
<feature type="compositionally biased region" description="Polar residues" evidence="1">
    <location>
        <begin position="178"/>
        <end position="187"/>
    </location>
</feature>
<feature type="region of interest" description="Disordered" evidence="1">
    <location>
        <begin position="178"/>
        <end position="482"/>
    </location>
</feature>
<feature type="compositionally biased region" description="Pro residues" evidence="1">
    <location>
        <begin position="22"/>
        <end position="37"/>
    </location>
</feature>
<feature type="compositionally biased region" description="Low complexity" evidence="1">
    <location>
        <begin position="206"/>
        <end position="228"/>
    </location>
</feature>
<feature type="compositionally biased region" description="Low complexity" evidence="1">
    <location>
        <begin position="253"/>
        <end position="267"/>
    </location>
</feature>
<reference evidence="2" key="1">
    <citation type="submission" date="2023-03" db="EMBL/GenBank/DDBJ databases">
        <title>Massive genome expansion in bonnet fungi (Mycena s.s.) driven by repeated elements and novel gene families across ecological guilds.</title>
        <authorList>
            <consortium name="Lawrence Berkeley National Laboratory"/>
            <person name="Harder C.B."/>
            <person name="Miyauchi S."/>
            <person name="Viragh M."/>
            <person name="Kuo A."/>
            <person name="Thoen E."/>
            <person name="Andreopoulos B."/>
            <person name="Lu D."/>
            <person name="Skrede I."/>
            <person name="Drula E."/>
            <person name="Henrissat B."/>
            <person name="Morin E."/>
            <person name="Kohler A."/>
            <person name="Barry K."/>
            <person name="LaButti K."/>
            <person name="Morin E."/>
            <person name="Salamov A."/>
            <person name="Lipzen A."/>
            <person name="Mereny Z."/>
            <person name="Hegedus B."/>
            <person name="Baldrian P."/>
            <person name="Stursova M."/>
            <person name="Weitz H."/>
            <person name="Taylor A."/>
            <person name="Grigoriev I.V."/>
            <person name="Nagy L.G."/>
            <person name="Martin F."/>
            <person name="Kauserud H."/>
        </authorList>
    </citation>
    <scope>NUCLEOTIDE SEQUENCE</scope>
    <source>
        <strain evidence="2">9284</strain>
    </source>
</reference>
<sequence length="593" mass="63604">MSQTPSFTANLFSGPCFGDMTPPEPSTPIHAPSPSPLPASTNLIELSTIEENPPDSMSNDASRESAIDLLPLSSLPPPLLDDPAPMEFETVSLQDEISSENAITSAPDVLAPDMADNLFAAETEFIPEDRPLTPPTYDMHPIPNSPERVPDSVVSTLPVGLTPMSLFMPEDQPLTSSTYSIPNSPVPNTAVPVGLTPMPLEADACSSPPSSSPSHIFSSSPPAASDSSVYPEDVFESPHKTAFYNEQAMTVNDSDPITSTSSPSSSPVQNDESLEVPPLSSSPLPSSSPPLPRSSPSPEEIVHSSPSPQPAEPSSPPNVSHIASSSLTCEEDMPSETVSPNVVETPEVKFEEISQVAATPLLNSAATADSEDAEMSKKRKREEESGLELGQNTTPPPNPKRPTLQSQKLQRMTLVKPFRSPAMSKPKVAEPSPPPPKQETASAEQPRIEDLKKKHRTQRAAGQFKSPLSSAVSASLPSVRPTPTIQSLESKVQVLKRAIKIKKEGEAETLEGLVKKWTDAGREVAWEVWGLVKDNEVGGGDDWGKDNDADHATAEEEEEEKPKETMGTMLMRLGIAPSTLGWNEAEEEFSDHY</sequence>
<dbReference type="Gene3D" id="6.10.140.1020">
    <property type="match status" value="1"/>
</dbReference>
<feature type="compositionally biased region" description="Polar residues" evidence="1">
    <location>
        <begin position="1"/>
        <end position="11"/>
    </location>
</feature>
<dbReference type="EMBL" id="JARKIF010000005">
    <property type="protein sequence ID" value="KAJ7638542.1"/>
    <property type="molecule type" value="Genomic_DNA"/>
</dbReference>
<dbReference type="AlphaFoldDB" id="A0AAD7C4E9"/>
<feature type="compositionally biased region" description="Low complexity" evidence="1">
    <location>
        <begin position="275"/>
        <end position="285"/>
    </location>
</feature>
<protein>
    <submittedName>
        <fullName evidence="2">Uncharacterized protein</fullName>
    </submittedName>
</protein>
<feature type="region of interest" description="Disordered" evidence="1">
    <location>
        <begin position="126"/>
        <end position="151"/>
    </location>
</feature>
<evidence type="ECO:0000313" key="2">
    <source>
        <dbReference type="EMBL" id="KAJ7638542.1"/>
    </source>
</evidence>
<evidence type="ECO:0000256" key="1">
    <source>
        <dbReference type="SAM" id="MobiDB-lite"/>
    </source>
</evidence>
<evidence type="ECO:0000313" key="3">
    <source>
        <dbReference type="Proteomes" id="UP001221142"/>
    </source>
</evidence>
<comment type="caution">
    <text evidence="2">The sequence shown here is derived from an EMBL/GenBank/DDBJ whole genome shotgun (WGS) entry which is preliminary data.</text>
</comment>